<evidence type="ECO:0000313" key="3">
    <source>
        <dbReference type="Proteomes" id="UP000318102"/>
    </source>
</evidence>
<organism evidence="2 3">
    <name type="scientific">Paenibacillus agilis</name>
    <dbReference type="NCBI Taxonomy" id="3020863"/>
    <lineage>
        <taxon>Bacteria</taxon>
        <taxon>Bacillati</taxon>
        <taxon>Bacillota</taxon>
        <taxon>Bacilli</taxon>
        <taxon>Bacillales</taxon>
        <taxon>Paenibacillaceae</taxon>
        <taxon>Paenibacillus</taxon>
    </lineage>
</organism>
<dbReference type="Proteomes" id="UP000318102">
    <property type="component" value="Unassembled WGS sequence"/>
</dbReference>
<dbReference type="RefSeq" id="WP_144992929.1">
    <property type="nucleotide sequence ID" value="NZ_VNJK01000003.1"/>
</dbReference>
<proteinExistence type="predicted"/>
<accession>A0A559IKA1</accession>
<dbReference type="EMBL" id="VNJK01000003">
    <property type="protein sequence ID" value="TVX88084.1"/>
    <property type="molecule type" value="Genomic_DNA"/>
</dbReference>
<name>A0A559IKA1_9BACL</name>
<keyword evidence="1" id="KW-0472">Membrane</keyword>
<comment type="caution">
    <text evidence="2">The sequence shown here is derived from an EMBL/GenBank/DDBJ whole genome shotgun (WGS) entry which is preliminary data.</text>
</comment>
<dbReference type="OrthoDB" id="2356457at2"/>
<keyword evidence="1" id="KW-1133">Transmembrane helix</keyword>
<sequence length="265" mass="29527">MNESNYKAGIEGLRTSKDFEEKTLVMLHSKSNERYHRKEVHPMRKRTNIWGAVLASVAVAAFILLVPALSDHASIALHQSSDGVSVQYVNDAPIVQTSGSLVPLTEEEIFKKPNMSVFKGTVEKIQNIEMELGKGDAYYQAIATIKVDEVYQGNEKIGEPVQVLLPTPIDSNVWVEDTDVVSAMRVGMTGIFMPVKYEGTEKREENGETLVFKDISDYGLLDGERFAFLQTDTGLIFSKDTYTSLSHAQTLEDVKKFVSEVKAIK</sequence>
<keyword evidence="3" id="KW-1185">Reference proteome</keyword>
<keyword evidence="1" id="KW-0812">Transmembrane</keyword>
<evidence type="ECO:0000256" key="1">
    <source>
        <dbReference type="SAM" id="Phobius"/>
    </source>
</evidence>
<protein>
    <submittedName>
        <fullName evidence="2">Uncharacterized protein</fullName>
    </submittedName>
</protein>
<dbReference type="AlphaFoldDB" id="A0A559IKA1"/>
<reference evidence="2 3" key="1">
    <citation type="submission" date="2019-07" db="EMBL/GenBank/DDBJ databases">
        <authorList>
            <person name="Kim J."/>
        </authorList>
    </citation>
    <scope>NUCLEOTIDE SEQUENCE [LARGE SCALE GENOMIC DNA]</scope>
    <source>
        <strain evidence="2 3">N4</strain>
    </source>
</reference>
<feature type="transmembrane region" description="Helical" evidence="1">
    <location>
        <begin position="47"/>
        <end position="69"/>
    </location>
</feature>
<evidence type="ECO:0000313" key="2">
    <source>
        <dbReference type="EMBL" id="TVX88084.1"/>
    </source>
</evidence>
<gene>
    <name evidence="2" type="ORF">FPZ44_19425</name>
</gene>